<dbReference type="RefSeq" id="WP_006987130.1">
    <property type="nucleotide sequence ID" value="NZ_JH594605.1"/>
</dbReference>
<accession>H2BQR9</accession>
<dbReference type="GO" id="GO:0003746">
    <property type="term" value="F:translation elongation factor activity"/>
    <property type="evidence" value="ECO:0007669"/>
    <property type="project" value="UniProtKB-KW"/>
</dbReference>
<evidence type="ECO:0000313" key="1">
    <source>
        <dbReference type="EMBL" id="EHQ04238.1"/>
    </source>
</evidence>
<proteinExistence type="predicted"/>
<name>H2BQR9_GILLR</name>
<keyword evidence="1" id="KW-0648">Protein biosynthesis</keyword>
<evidence type="ECO:0000313" key="2">
    <source>
        <dbReference type="Proteomes" id="UP000003844"/>
    </source>
</evidence>
<organism evidence="1 2">
    <name type="scientific">Gillisia limnaea (strain DSM 15749 / LMG 21470 / R-8282)</name>
    <dbReference type="NCBI Taxonomy" id="865937"/>
    <lineage>
        <taxon>Bacteria</taxon>
        <taxon>Pseudomonadati</taxon>
        <taxon>Bacteroidota</taxon>
        <taxon>Flavobacteriia</taxon>
        <taxon>Flavobacteriales</taxon>
        <taxon>Flavobacteriaceae</taxon>
        <taxon>Gillisia</taxon>
    </lineage>
</organism>
<gene>
    <name evidence="1" type="ORF">Gilli_0080</name>
</gene>
<dbReference type="eggNOG" id="COG0782">
    <property type="taxonomic scope" value="Bacteria"/>
</dbReference>
<protein>
    <submittedName>
        <fullName evidence="1">Transcription elongation factor</fullName>
    </submittedName>
</protein>
<dbReference type="EMBL" id="JH594605">
    <property type="protein sequence ID" value="EHQ04238.1"/>
    <property type="molecule type" value="Genomic_DNA"/>
</dbReference>
<sequence length="150" mass="17220">MIPNRKTLFIKCLEEINKKIKTYKDKMDAVKESMEANDVHTDYDEEGNKGQLLGDFEKYARYLDNAQKMKEKLNSVDREHFSEHIQFGSVIETKDSYYFIATALGDIILEDGGKVHVISTEAPIFAELKGKKKGDTFKLNGKDIEILDIH</sequence>
<reference evidence="2" key="1">
    <citation type="journal article" date="2012" name="Stand. Genomic Sci.">
        <title>Genome sequence of the Antarctic rhodopsins-containing flavobacterium Gillisia limnaea type strain (R-8282(T)).</title>
        <authorList>
            <person name="Riedel T."/>
            <person name="Held B."/>
            <person name="Nolan M."/>
            <person name="Lucas S."/>
            <person name="Lapidus A."/>
            <person name="Tice H."/>
            <person name="Del Rio T.G."/>
            <person name="Cheng J.F."/>
            <person name="Han C."/>
            <person name="Tapia R."/>
            <person name="Goodwin L.A."/>
            <person name="Pitluck S."/>
            <person name="Liolios K."/>
            <person name="Mavromatis K."/>
            <person name="Pagani I."/>
            <person name="Ivanova N."/>
            <person name="Mikhailova N."/>
            <person name="Pati A."/>
            <person name="Chen A."/>
            <person name="Palaniappan K."/>
            <person name="Land M."/>
            <person name="Rohde M."/>
            <person name="Tindall B.J."/>
            <person name="Detter J.C."/>
            <person name="Goker M."/>
            <person name="Bristow J."/>
            <person name="Eisen J.A."/>
            <person name="Markowitz V."/>
            <person name="Hugenholtz P."/>
            <person name="Kyrpides N.C."/>
            <person name="Klenk H.P."/>
            <person name="Woyke T."/>
        </authorList>
    </citation>
    <scope>NUCLEOTIDE SEQUENCE [LARGE SCALE GENOMIC DNA]</scope>
    <source>
        <strain evidence="2">DSM 15749 / LMG 21470 / R-8282</strain>
    </source>
</reference>
<dbReference type="AlphaFoldDB" id="H2BQR9"/>
<dbReference type="STRING" id="865937.Gilli_0080"/>
<dbReference type="HOGENOM" id="CLU_134999_1_0_10"/>
<keyword evidence="2" id="KW-1185">Reference proteome</keyword>
<dbReference type="Proteomes" id="UP000003844">
    <property type="component" value="Unassembled WGS sequence"/>
</dbReference>
<keyword evidence="1" id="KW-0251">Elongation factor</keyword>